<evidence type="ECO:0000256" key="1">
    <source>
        <dbReference type="SAM" id="MobiDB-lite"/>
    </source>
</evidence>
<organism evidence="2 3">
    <name type="scientific">Pseudoduganella dura</name>
    <dbReference type="NCBI Taxonomy" id="321982"/>
    <lineage>
        <taxon>Bacteria</taxon>
        <taxon>Pseudomonadati</taxon>
        <taxon>Pseudomonadota</taxon>
        <taxon>Betaproteobacteria</taxon>
        <taxon>Burkholderiales</taxon>
        <taxon>Oxalobacteraceae</taxon>
        <taxon>Telluria group</taxon>
        <taxon>Pseudoduganella</taxon>
    </lineage>
</organism>
<reference evidence="2 3" key="1">
    <citation type="submission" date="2019-11" db="EMBL/GenBank/DDBJ databases">
        <title>Draft Genome Sequences of Six Type Strains of the Genus Massilia.</title>
        <authorList>
            <person name="Miess H."/>
            <person name="Frediansyah A."/>
            <person name="Goeker M."/>
            <person name="Gross H."/>
        </authorList>
    </citation>
    <scope>NUCLEOTIDE SEQUENCE [LARGE SCALE GENOMIC DNA]</scope>
    <source>
        <strain evidence="2 3">DSM 17513</strain>
    </source>
</reference>
<keyword evidence="3" id="KW-1185">Reference proteome</keyword>
<feature type="compositionally biased region" description="Basic and acidic residues" evidence="1">
    <location>
        <begin position="344"/>
        <end position="368"/>
    </location>
</feature>
<gene>
    <name evidence="2" type="ORF">GJV26_15925</name>
</gene>
<comment type="caution">
    <text evidence="2">The sequence shown here is derived from an EMBL/GenBank/DDBJ whole genome shotgun (WGS) entry which is preliminary data.</text>
</comment>
<accession>A0A6I3XJX2</accession>
<dbReference type="RefSeq" id="WP_155709683.1">
    <property type="nucleotide sequence ID" value="NZ_BMWU01000020.1"/>
</dbReference>
<evidence type="ECO:0000313" key="3">
    <source>
        <dbReference type="Proteomes" id="UP000431684"/>
    </source>
</evidence>
<dbReference type="AlphaFoldDB" id="A0A6I3XJX2"/>
<evidence type="ECO:0000313" key="2">
    <source>
        <dbReference type="EMBL" id="MUI13931.1"/>
    </source>
</evidence>
<protein>
    <submittedName>
        <fullName evidence="2">Uncharacterized protein</fullName>
    </submittedName>
</protein>
<proteinExistence type="predicted"/>
<sequence length="368" mass="39304">MNQTDNNGRIAGVHVATLLRNLEDSTINEGSHDLYCRCKDAFAVLDSLLGDGAPRAGLYSLLSEEGSRAAGLAEAATLMNTIMADTFKRDDCSEEFLNGMAYGVASYSSAIKALATTPDVATTAMPTDGKNAEVLELHRRLAAEKLRADQGWQRYEAANADRNSLRASMATSVAQSADDVAQTKQLWQSALADAAMYVEAHCVDGERHARHIMEQPLPQIRARGAVPGQAADDLLSALLWLYRRLPRGYGRQEHIEQPIKALAGQTGVDVASDLVERGQHATNSAATLEPSTGVRAVDVAQVLNDLEHAGREGAADVRDIAGRAAAVIKGLLSGLSAAQLSGVGEKDDHGAAPQDDTKHARELEWTRS</sequence>
<dbReference type="Proteomes" id="UP000431684">
    <property type="component" value="Unassembled WGS sequence"/>
</dbReference>
<dbReference type="OrthoDB" id="10020311at2"/>
<feature type="region of interest" description="Disordered" evidence="1">
    <location>
        <begin position="343"/>
        <end position="368"/>
    </location>
</feature>
<dbReference type="EMBL" id="WNWM01000002">
    <property type="protein sequence ID" value="MUI13931.1"/>
    <property type="molecule type" value="Genomic_DNA"/>
</dbReference>
<name>A0A6I3XJX2_9BURK</name>